<dbReference type="InterPro" id="IPR004843">
    <property type="entry name" value="Calcineurin-like_PHP"/>
</dbReference>
<evidence type="ECO:0000259" key="1">
    <source>
        <dbReference type="Pfam" id="PF00149"/>
    </source>
</evidence>
<dbReference type="RefSeq" id="WP_078501684.1">
    <property type="nucleotide sequence ID" value="NZ_MSZX01000010.1"/>
</dbReference>
<keyword evidence="3" id="KW-1185">Reference proteome</keyword>
<evidence type="ECO:0000313" key="2">
    <source>
        <dbReference type="EMBL" id="OPA74771.1"/>
    </source>
</evidence>
<name>A0A1T2X4D8_9BACL</name>
<accession>A0A1T2X4D8</accession>
<dbReference type="GO" id="GO:0016791">
    <property type="term" value="F:phosphatase activity"/>
    <property type="evidence" value="ECO:0007669"/>
    <property type="project" value="TreeGrafter"/>
</dbReference>
<dbReference type="PANTHER" id="PTHR42850">
    <property type="entry name" value="METALLOPHOSPHOESTERASE"/>
    <property type="match status" value="1"/>
</dbReference>
<dbReference type="Gene3D" id="3.60.21.10">
    <property type="match status" value="1"/>
</dbReference>
<reference evidence="2 3" key="1">
    <citation type="submission" date="2017-01" db="EMBL/GenBank/DDBJ databases">
        <title>Genome analysis of Paenibacillus selenitrireducens ES3-24.</title>
        <authorList>
            <person name="Xu D."/>
            <person name="Yao R."/>
            <person name="Zheng S."/>
        </authorList>
    </citation>
    <scope>NUCLEOTIDE SEQUENCE [LARGE SCALE GENOMIC DNA]</scope>
    <source>
        <strain evidence="2 3">ES3-24</strain>
    </source>
</reference>
<dbReference type="CDD" id="cd00144">
    <property type="entry name" value="MPP_PPP_family"/>
    <property type="match status" value="1"/>
</dbReference>
<feature type="domain" description="Calcineurin-like phosphoesterase" evidence="1">
    <location>
        <begin position="1"/>
        <end position="168"/>
    </location>
</feature>
<dbReference type="OrthoDB" id="384253at2"/>
<proteinExistence type="predicted"/>
<protein>
    <recommendedName>
        <fullName evidence="1">Calcineurin-like phosphoesterase domain-containing protein</fullName>
    </recommendedName>
</protein>
<dbReference type="EMBL" id="MSZX01000010">
    <property type="protein sequence ID" value="OPA74771.1"/>
    <property type="molecule type" value="Genomic_DNA"/>
</dbReference>
<dbReference type="PANTHER" id="PTHR42850:SF4">
    <property type="entry name" value="ZINC-DEPENDENT ENDOPOLYPHOSPHATASE"/>
    <property type="match status" value="1"/>
</dbReference>
<dbReference type="Pfam" id="PF00149">
    <property type="entry name" value="Metallophos"/>
    <property type="match status" value="1"/>
</dbReference>
<evidence type="ECO:0000313" key="3">
    <source>
        <dbReference type="Proteomes" id="UP000190188"/>
    </source>
</evidence>
<dbReference type="InterPro" id="IPR050126">
    <property type="entry name" value="Ap4A_hydrolase"/>
</dbReference>
<dbReference type="Proteomes" id="UP000190188">
    <property type="component" value="Unassembled WGS sequence"/>
</dbReference>
<gene>
    <name evidence="2" type="ORF">BVG16_23765</name>
</gene>
<dbReference type="GO" id="GO:0005737">
    <property type="term" value="C:cytoplasm"/>
    <property type="evidence" value="ECO:0007669"/>
    <property type="project" value="TreeGrafter"/>
</dbReference>
<comment type="caution">
    <text evidence="2">The sequence shown here is derived from an EMBL/GenBank/DDBJ whole genome shotgun (WGS) entry which is preliminary data.</text>
</comment>
<dbReference type="InterPro" id="IPR029052">
    <property type="entry name" value="Metallo-depent_PP-like"/>
</dbReference>
<sequence>MNLFVVGDVHGCLHTFKGLLDRHWNPDKERLVQLGDLIDRGNDTPGTLRLAKELRQRYGTNAVFLKGNHEYEFIQHIENGPNEYWLPQCGFETLNQLRSANIELQEVSEWIHELPLIWENEHVLISHAGIADQVEFPFDEGNELGVLWNRTPLRNVGKLQIIGHTPCKSGSPEYDQASHSWNIDTGAYRKVALSAIRVTSLGEVLEMVQFPVDPRDVSENE</sequence>
<dbReference type="STRING" id="1324314.BVG16_23765"/>
<dbReference type="SUPFAM" id="SSF56300">
    <property type="entry name" value="Metallo-dependent phosphatases"/>
    <property type="match status" value="1"/>
</dbReference>
<dbReference type="AlphaFoldDB" id="A0A1T2X4D8"/>
<dbReference type="GO" id="GO:0008803">
    <property type="term" value="F:bis(5'-nucleosyl)-tetraphosphatase (symmetrical) activity"/>
    <property type="evidence" value="ECO:0007669"/>
    <property type="project" value="TreeGrafter"/>
</dbReference>
<dbReference type="GO" id="GO:0110154">
    <property type="term" value="P:RNA decapping"/>
    <property type="evidence" value="ECO:0007669"/>
    <property type="project" value="TreeGrafter"/>
</dbReference>
<organism evidence="2 3">
    <name type="scientific">Paenibacillus selenitireducens</name>
    <dbReference type="NCBI Taxonomy" id="1324314"/>
    <lineage>
        <taxon>Bacteria</taxon>
        <taxon>Bacillati</taxon>
        <taxon>Bacillota</taxon>
        <taxon>Bacilli</taxon>
        <taxon>Bacillales</taxon>
        <taxon>Paenibacillaceae</taxon>
        <taxon>Paenibacillus</taxon>
    </lineage>
</organism>